<dbReference type="AlphaFoldDB" id="A0A0H4PJ33"/>
<dbReference type="KEGG" id="camu:CA2015_4810"/>
<dbReference type="EMBL" id="CP012040">
    <property type="protein sequence ID" value="AKP54134.1"/>
    <property type="molecule type" value="Genomic_DNA"/>
</dbReference>
<dbReference type="RefSeq" id="WP_339716156.1">
    <property type="nucleotide sequence ID" value="NZ_CAXBGM010000068.1"/>
</dbReference>
<sequence length="56" mass="6398">MLKNLQIAVSIIGLIAAIVYILYFFRVIYHPYIPTISGGIVIFSYLFGVYAKKKQE</sequence>
<dbReference type="STRING" id="320787.CA2015_4810"/>
<feature type="transmembrane region" description="Helical" evidence="1">
    <location>
        <begin position="31"/>
        <end position="51"/>
    </location>
</feature>
<dbReference type="Proteomes" id="UP000036520">
    <property type="component" value="Chromosome"/>
</dbReference>
<keyword evidence="1" id="KW-0472">Membrane</keyword>
<keyword evidence="1" id="KW-1133">Transmembrane helix</keyword>
<evidence type="ECO:0000313" key="2">
    <source>
        <dbReference type="EMBL" id="AKP54134.1"/>
    </source>
</evidence>
<keyword evidence="3" id="KW-1185">Reference proteome</keyword>
<evidence type="ECO:0000256" key="1">
    <source>
        <dbReference type="SAM" id="Phobius"/>
    </source>
</evidence>
<accession>A0A0H4PJ33</accession>
<proteinExistence type="predicted"/>
<name>A0A0H4PJ33_9BACT</name>
<keyword evidence="1" id="KW-0812">Transmembrane</keyword>
<gene>
    <name evidence="2" type="ORF">CA2015_4810</name>
</gene>
<feature type="transmembrane region" description="Helical" evidence="1">
    <location>
        <begin position="7"/>
        <end position="25"/>
    </location>
</feature>
<reference evidence="2 3" key="1">
    <citation type="submission" date="2015-07" db="EMBL/GenBank/DDBJ databases">
        <authorList>
            <person name="Kim K.M."/>
        </authorList>
    </citation>
    <scope>NUCLEOTIDE SEQUENCE [LARGE SCALE GENOMIC DNA]</scope>
    <source>
        <strain evidence="2 3">KCTC 12363</strain>
    </source>
</reference>
<protein>
    <submittedName>
        <fullName evidence="2">Uncharacterized protein</fullName>
    </submittedName>
</protein>
<evidence type="ECO:0000313" key="3">
    <source>
        <dbReference type="Proteomes" id="UP000036520"/>
    </source>
</evidence>
<organism evidence="2 3">
    <name type="scientific">Cyclobacterium amurskyense</name>
    <dbReference type="NCBI Taxonomy" id="320787"/>
    <lineage>
        <taxon>Bacteria</taxon>
        <taxon>Pseudomonadati</taxon>
        <taxon>Bacteroidota</taxon>
        <taxon>Cytophagia</taxon>
        <taxon>Cytophagales</taxon>
        <taxon>Cyclobacteriaceae</taxon>
        <taxon>Cyclobacterium</taxon>
    </lineage>
</organism>